<dbReference type="InterPro" id="IPR005174">
    <property type="entry name" value="KIB1-4_b-propeller"/>
</dbReference>
<dbReference type="PANTHER" id="PTHR40891:SF1">
    <property type="entry name" value="DUF295 DOMAIN-CONTAINING PROTEIN"/>
    <property type="match status" value="1"/>
</dbReference>
<accession>A0A9N7R960</accession>
<evidence type="ECO:0000313" key="3">
    <source>
        <dbReference type="Proteomes" id="UP001153555"/>
    </source>
</evidence>
<name>A0A9N7R960_STRHE</name>
<dbReference type="AlphaFoldDB" id="A0A9N7R960"/>
<gene>
    <name evidence="2" type="ORF">SHERM_16748</name>
</gene>
<sequence>MDVHEFIYYNCQCFAGHPRLLVSHGPCLENHALYNISKNQHVDLDIPELVSKEVFFTSYGNWVVLIDIIIDPLCPVQKCGCCVLNITSGEKIRILHQWHGRFFECILSGPPTEPDCHLIFLPMPRTDYLYYCRLDDGHFINARGNFGYNNNRRITASTAASFGGKTYLWKGDSLFELVFRGDRRLDFVPLVRVAAVDELFTWPVKADRVEDFIVSAEYGEGFPLRASFQRYSDLFENVAYFRVFRITMGNGNKECVEELTSIGNRALFLGKHGSTACRADVSSGVRRNSIYYYWFDQGLYVYDFEERSTTPLRPCPPVKSGIFSLCWV</sequence>
<dbReference type="Proteomes" id="UP001153555">
    <property type="component" value="Unassembled WGS sequence"/>
</dbReference>
<comment type="caution">
    <text evidence="2">The sequence shown here is derived from an EMBL/GenBank/DDBJ whole genome shotgun (WGS) entry which is preliminary data.</text>
</comment>
<protein>
    <recommendedName>
        <fullName evidence="1">KIB1-4 beta-propeller domain-containing protein</fullName>
    </recommendedName>
</protein>
<dbReference type="EMBL" id="CACSLK010014966">
    <property type="protein sequence ID" value="CAA0816883.1"/>
    <property type="molecule type" value="Genomic_DNA"/>
</dbReference>
<evidence type="ECO:0000259" key="1">
    <source>
        <dbReference type="Pfam" id="PF03478"/>
    </source>
</evidence>
<keyword evidence="3" id="KW-1185">Reference proteome</keyword>
<dbReference type="Pfam" id="PF03478">
    <property type="entry name" value="Beta-prop_KIB1-4"/>
    <property type="match status" value="1"/>
</dbReference>
<evidence type="ECO:0000313" key="2">
    <source>
        <dbReference type="EMBL" id="CAA0816883.1"/>
    </source>
</evidence>
<proteinExistence type="predicted"/>
<feature type="domain" description="KIB1-4 beta-propeller" evidence="1">
    <location>
        <begin position="33"/>
        <end position="302"/>
    </location>
</feature>
<reference evidence="2" key="1">
    <citation type="submission" date="2019-12" db="EMBL/GenBank/DDBJ databases">
        <authorList>
            <person name="Scholes J."/>
        </authorList>
    </citation>
    <scope>NUCLEOTIDE SEQUENCE</scope>
</reference>
<dbReference type="PANTHER" id="PTHR40891">
    <property type="entry name" value="DUF295 DOMAIN-CONTAINING PROTEIN"/>
    <property type="match status" value="1"/>
</dbReference>
<dbReference type="OrthoDB" id="907591at2759"/>
<organism evidence="2 3">
    <name type="scientific">Striga hermonthica</name>
    <name type="common">Purple witchweed</name>
    <name type="synonym">Buchnera hermonthica</name>
    <dbReference type="NCBI Taxonomy" id="68872"/>
    <lineage>
        <taxon>Eukaryota</taxon>
        <taxon>Viridiplantae</taxon>
        <taxon>Streptophyta</taxon>
        <taxon>Embryophyta</taxon>
        <taxon>Tracheophyta</taxon>
        <taxon>Spermatophyta</taxon>
        <taxon>Magnoliopsida</taxon>
        <taxon>eudicotyledons</taxon>
        <taxon>Gunneridae</taxon>
        <taxon>Pentapetalae</taxon>
        <taxon>asterids</taxon>
        <taxon>lamiids</taxon>
        <taxon>Lamiales</taxon>
        <taxon>Orobanchaceae</taxon>
        <taxon>Buchnereae</taxon>
        <taxon>Striga</taxon>
    </lineage>
</organism>